<organism evidence="3 4">
    <name type="scientific">Halolamina salifodinae</name>
    <dbReference type="NCBI Taxonomy" id="1202767"/>
    <lineage>
        <taxon>Archaea</taxon>
        <taxon>Methanobacteriati</taxon>
        <taxon>Methanobacteriota</taxon>
        <taxon>Stenosarchaea group</taxon>
        <taxon>Halobacteria</taxon>
        <taxon>Halobacteriales</taxon>
        <taxon>Haloferacaceae</taxon>
    </lineage>
</organism>
<keyword evidence="4" id="KW-1185">Reference proteome</keyword>
<gene>
    <name evidence="3" type="ORF">J2753_000703</name>
</gene>
<keyword evidence="2" id="KW-1133">Transmembrane helix</keyword>
<name>A0A8T4GV03_9EURY</name>
<sequence length="128" mass="13052">MSHILIAQTVVLVAVSLAVLYPVVAYARTLLYTEAVAMLAASLLVFSAGSLVEEGLGMVTPAEGVYLLSALCFAGAAWLFAREFIRIDSGGFDADDATPGASPGFAEAADTDGIEGGFGATTEGEDGE</sequence>
<protein>
    <submittedName>
        <fullName evidence="3">Uncharacterized protein</fullName>
    </submittedName>
</protein>
<keyword evidence="2" id="KW-0812">Transmembrane</keyword>
<evidence type="ECO:0000256" key="2">
    <source>
        <dbReference type="SAM" id="Phobius"/>
    </source>
</evidence>
<dbReference type="EMBL" id="JAGGLC010000001">
    <property type="protein sequence ID" value="MBP1986230.1"/>
    <property type="molecule type" value="Genomic_DNA"/>
</dbReference>
<comment type="caution">
    <text evidence="3">The sequence shown here is derived from an EMBL/GenBank/DDBJ whole genome shotgun (WGS) entry which is preliminary data.</text>
</comment>
<feature type="transmembrane region" description="Helical" evidence="2">
    <location>
        <begin position="6"/>
        <end position="24"/>
    </location>
</feature>
<dbReference type="AlphaFoldDB" id="A0A8T4GV03"/>
<dbReference type="RefSeq" id="WP_209490473.1">
    <property type="nucleotide sequence ID" value="NZ_JAGGLC010000001.1"/>
</dbReference>
<accession>A0A8T4GV03</accession>
<feature type="region of interest" description="Disordered" evidence="1">
    <location>
        <begin position="98"/>
        <end position="128"/>
    </location>
</feature>
<proteinExistence type="predicted"/>
<evidence type="ECO:0000256" key="1">
    <source>
        <dbReference type="SAM" id="MobiDB-lite"/>
    </source>
</evidence>
<evidence type="ECO:0000313" key="4">
    <source>
        <dbReference type="Proteomes" id="UP000823736"/>
    </source>
</evidence>
<dbReference type="OrthoDB" id="313398at2157"/>
<reference evidence="3" key="1">
    <citation type="submission" date="2021-03" db="EMBL/GenBank/DDBJ databases">
        <title>Genomic Encyclopedia of Type Strains, Phase IV (KMG-IV): sequencing the most valuable type-strain genomes for metagenomic binning, comparative biology and taxonomic classification.</title>
        <authorList>
            <person name="Goeker M."/>
        </authorList>
    </citation>
    <scope>NUCLEOTIDE SEQUENCE</scope>
    <source>
        <strain evidence="3">DSM 26232</strain>
    </source>
</reference>
<dbReference type="Proteomes" id="UP000823736">
    <property type="component" value="Unassembled WGS sequence"/>
</dbReference>
<feature type="transmembrane region" description="Helical" evidence="2">
    <location>
        <begin position="31"/>
        <end position="52"/>
    </location>
</feature>
<feature type="transmembrane region" description="Helical" evidence="2">
    <location>
        <begin position="64"/>
        <end position="81"/>
    </location>
</feature>
<keyword evidence="2" id="KW-0472">Membrane</keyword>
<evidence type="ECO:0000313" key="3">
    <source>
        <dbReference type="EMBL" id="MBP1986230.1"/>
    </source>
</evidence>